<dbReference type="Pfam" id="PF20434">
    <property type="entry name" value="BD-FAE"/>
    <property type="match status" value="1"/>
</dbReference>
<dbReference type="InterPro" id="IPR050300">
    <property type="entry name" value="GDXG_lipolytic_enzyme"/>
</dbReference>
<sequence>MYIIVFIVTFLVSAFIRIQFLGGAPAKLLAVDWDESMGTIYSDLNYENEHNHKYDLYIPSGLNKSEEQFLIVYIHGGSFNSGKKEDGDGWCKYFATKGYITATIDYTLQTHGEEATIQLINCEIEQATAAMKDKLKELGYQVNAMATSGVSAGGTLAMNLAYNGRSAIPVKFVFQMSGPTYFDPKDWGLLMKVDHLKTKEEFVEMMTGYKGDITTEECKDAINQISPASLEGKNPVPTLIGYGLIDHCVPQNQKHLLMDEFEKYDVPYEYIAFPKSNHGMYNDLDKTQEFMDKTLKYCEYYLKK</sequence>
<evidence type="ECO:0000259" key="2">
    <source>
        <dbReference type="Pfam" id="PF20434"/>
    </source>
</evidence>
<dbReference type="InterPro" id="IPR049492">
    <property type="entry name" value="BD-FAE-like_dom"/>
</dbReference>
<protein>
    <submittedName>
        <fullName evidence="3">Alpha/beta hydrolase</fullName>
    </submittedName>
</protein>
<proteinExistence type="predicted"/>
<name>A0ABR7G9S9_9FIRM</name>
<keyword evidence="4" id="KW-1185">Reference proteome</keyword>
<dbReference type="PANTHER" id="PTHR48081">
    <property type="entry name" value="AB HYDROLASE SUPERFAMILY PROTEIN C4A8.06C"/>
    <property type="match status" value="1"/>
</dbReference>
<evidence type="ECO:0000313" key="3">
    <source>
        <dbReference type="EMBL" id="MBC5684189.1"/>
    </source>
</evidence>
<organism evidence="3 4">
    <name type="scientific">Ruminococcus hominis</name>
    <dbReference type="NCBI Taxonomy" id="2763065"/>
    <lineage>
        <taxon>Bacteria</taxon>
        <taxon>Bacillati</taxon>
        <taxon>Bacillota</taxon>
        <taxon>Clostridia</taxon>
        <taxon>Eubacteriales</taxon>
        <taxon>Oscillospiraceae</taxon>
        <taxon>Ruminococcus</taxon>
    </lineage>
</organism>
<dbReference type="GO" id="GO:0016787">
    <property type="term" value="F:hydrolase activity"/>
    <property type="evidence" value="ECO:0007669"/>
    <property type="project" value="UniProtKB-KW"/>
</dbReference>
<dbReference type="EMBL" id="JACOPE010000001">
    <property type="protein sequence ID" value="MBC5684189.1"/>
    <property type="molecule type" value="Genomic_DNA"/>
</dbReference>
<dbReference type="RefSeq" id="WP_186865273.1">
    <property type="nucleotide sequence ID" value="NZ_JACOPE010000001.1"/>
</dbReference>
<dbReference type="Gene3D" id="3.40.50.1820">
    <property type="entry name" value="alpha/beta hydrolase"/>
    <property type="match status" value="1"/>
</dbReference>
<keyword evidence="1 3" id="KW-0378">Hydrolase</keyword>
<accession>A0ABR7G9S9</accession>
<evidence type="ECO:0000256" key="1">
    <source>
        <dbReference type="ARBA" id="ARBA00022801"/>
    </source>
</evidence>
<dbReference type="SUPFAM" id="SSF53474">
    <property type="entry name" value="alpha/beta-Hydrolases"/>
    <property type="match status" value="1"/>
</dbReference>
<reference evidence="3 4" key="1">
    <citation type="submission" date="2020-08" db="EMBL/GenBank/DDBJ databases">
        <title>Genome public.</title>
        <authorList>
            <person name="Liu C."/>
            <person name="Sun Q."/>
        </authorList>
    </citation>
    <scope>NUCLEOTIDE SEQUENCE [LARGE SCALE GENOMIC DNA]</scope>
    <source>
        <strain evidence="3 4">NSJ-13</strain>
    </source>
</reference>
<dbReference type="InterPro" id="IPR029058">
    <property type="entry name" value="AB_hydrolase_fold"/>
</dbReference>
<evidence type="ECO:0000313" key="4">
    <source>
        <dbReference type="Proteomes" id="UP000631576"/>
    </source>
</evidence>
<comment type="caution">
    <text evidence="3">The sequence shown here is derived from an EMBL/GenBank/DDBJ whole genome shotgun (WGS) entry which is preliminary data.</text>
</comment>
<dbReference type="Proteomes" id="UP000631576">
    <property type="component" value="Unassembled WGS sequence"/>
</dbReference>
<feature type="domain" description="BD-FAE-like" evidence="2">
    <location>
        <begin position="55"/>
        <end position="259"/>
    </location>
</feature>
<gene>
    <name evidence="3" type="ORF">H8S40_11570</name>
</gene>